<protein>
    <recommendedName>
        <fullName evidence="1">Transposase IS200-like domain-containing protein</fullName>
    </recommendedName>
</protein>
<dbReference type="SUPFAM" id="SSF143422">
    <property type="entry name" value="Transposase IS200-like"/>
    <property type="match status" value="1"/>
</dbReference>
<feature type="domain" description="Transposase IS200-like" evidence="1">
    <location>
        <begin position="17"/>
        <end position="195"/>
    </location>
</feature>
<proteinExistence type="predicted"/>
<dbReference type="InterPro" id="IPR052715">
    <property type="entry name" value="RAYT_transposase"/>
</dbReference>
<dbReference type="AlphaFoldDB" id="A0AA41Y5H8"/>
<dbReference type="GO" id="GO:0004803">
    <property type="term" value="F:transposase activity"/>
    <property type="evidence" value="ECO:0007669"/>
    <property type="project" value="InterPro"/>
</dbReference>
<evidence type="ECO:0000313" key="3">
    <source>
        <dbReference type="Proteomes" id="UP001163821"/>
    </source>
</evidence>
<evidence type="ECO:0000313" key="2">
    <source>
        <dbReference type="EMBL" id="MCW0483794.1"/>
    </source>
</evidence>
<dbReference type="Proteomes" id="UP001163821">
    <property type="component" value="Unassembled WGS sequence"/>
</dbReference>
<dbReference type="RefSeq" id="WP_282592389.1">
    <property type="nucleotide sequence ID" value="NZ_JAPAAF010000022.1"/>
</dbReference>
<dbReference type="Gene3D" id="3.30.70.1290">
    <property type="entry name" value="Transposase IS200-like"/>
    <property type="match status" value="1"/>
</dbReference>
<keyword evidence="3" id="KW-1185">Reference proteome</keyword>
<dbReference type="PANTHER" id="PTHR36966">
    <property type="entry name" value="REP-ASSOCIATED TYROSINE TRANSPOSASE"/>
    <property type="match status" value="1"/>
</dbReference>
<dbReference type="InterPro" id="IPR036515">
    <property type="entry name" value="Transposase_17_sf"/>
</dbReference>
<organism evidence="2 3">
    <name type="scientific">Gaoshiqia sediminis</name>
    <dbReference type="NCBI Taxonomy" id="2986998"/>
    <lineage>
        <taxon>Bacteria</taxon>
        <taxon>Pseudomonadati</taxon>
        <taxon>Bacteroidota</taxon>
        <taxon>Bacteroidia</taxon>
        <taxon>Marinilabiliales</taxon>
        <taxon>Prolixibacteraceae</taxon>
        <taxon>Gaoshiqia</taxon>
    </lineage>
</organism>
<dbReference type="SMART" id="SM01321">
    <property type="entry name" value="Y1_Tnp"/>
    <property type="match status" value="1"/>
</dbReference>
<dbReference type="InterPro" id="IPR002686">
    <property type="entry name" value="Transposase_17"/>
</dbReference>
<gene>
    <name evidence="2" type="ORF">N2K84_13705</name>
</gene>
<dbReference type="EMBL" id="JAPAAF010000022">
    <property type="protein sequence ID" value="MCW0483794.1"/>
    <property type="molecule type" value="Genomic_DNA"/>
</dbReference>
<dbReference type="GO" id="GO:0006313">
    <property type="term" value="P:DNA transposition"/>
    <property type="evidence" value="ECO:0007669"/>
    <property type="project" value="InterPro"/>
</dbReference>
<evidence type="ECO:0000259" key="1">
    <source>
        <dbReference type="SMART" id="SM01321"/>
    </source>
</evidence>
<reference evidence="2" key="1">
    <citation type="submission" date="2022-10" db="EMBL/GenBank/DDBJ databases">
        <title>Gaoshiqiia sediminis gen. nov., sp. nov., isolated from coastal sediment.</title>
        <authorList>
            <person name="Yu W.X."/>
            <person name="Mu D.S."/>
            <person name="Du J.Z."/>
            <person name="Liang Y.Q."/>
        </authorList>
    </citation>
    <scope>NUCLEOTIDE SEQUENCE</scope>
    <source>
        <strain evidence="2">A06</strain>
    </source>
</reference>
<sequence>MDFHNRRNIRLPNHDYSQPCSYFVTINIKLGQCLFGRASSPTEIQHSPLGKVAGQCWLSIPDHFPHVQLDEFVVMPNHLHGIIHLGNPPVTGTLPGYGIPWPYAPDENRNVVSPESPVRSRQIVTYGITPPTKNHFGPLPKGSLGVVIGQYKSAVTRWANNNRHGGLFSWHSRFYDRIITDKEALHIARIYIRQNTAKWWEKYGENEW</sequence>
<comment type="caution">
    <text evidence="2">The sequence shown here is derived from an EMBL/GenBank/DDBJ whole genome shotgun (WGS) entry which is preliminary data.</text>
</comment>
<accession>A0AA41Y5H8</accession>
<name>A0AA41Y5H8_9BACT</name>
<dbReference type="GO" id="GO:0043565">
    <property type="term" value="F:sequence-specific DNA binding"/>
    <property type="evidence" value="ECO:0007669"/>
    <property type="project" value="TreeGrafter"/>
</dbReference>
<dbReference type="PANTHER" id="PTHR36966:SF1">
    <property type="entry name" value="REP-ASSOCIATED TYROSINE TRANSPOSASE"/>
    <property type="match status" value="1"/>
</dbReference>